<dbReference type="PANTHER" id="PTHR43095">
    <property type="entry name" value="SUGAR KINASE"/>
    <property type="match status" value="1"/>
</dbReference>
<dbReference type="EMBL" id="CP022753">
    <property type="protein sequence ID" value="ASU84431.1"/>
    <property type="molecule type" value="Genomic_DNA"/>
</dbReference>
<accession>A0A223S8J0</accession>
<keyword evidence="2" id="KW-0859">Xylose metabolism</keyword>
<dbReference type="InterPro" id="IPR000577">
    <property type="entry name" value="Carb_kinase_FGGY"/>
</dbReference>
<evidence type="ECO:0000313" key="7">
    <source>
        <dbReference type="EMBL" id="ASU84431.1"/>
    </source>
</evidence>
<gene>
    <name evidence="7" type="ORF">CDO52_17955</name>
</gene>
<keyword evidence="3" id="KW-0808">Transferase</keyword>
<feature type="domain" description="Carbohydrate kinase FGGY N-terminal" evidence="5">
    <location>
        <begin position="9"/>
        <end position="249"/>
    </location>
</feature>
<dbReference type="InterPro" id="IPR018484">
    <property type="entry name" value="FGGY_N"/>
</dbReference>
<dbReference type="GO" id="GO:0042732">
    <property type="term" value="P:D-xylose metabolic process"/>
    <property type="evidence" value="ECO:0007669"/>
    <property type="project" value="UniProtKB-KW"/>
</dbReference>
<evidence type="ECO:0000313" key="8">
    <source>
        <dbReference type="Proteomes" id="UP000215005"/>
    </source>
</evidence>
<sequence>MRDTGQDAVWVGIDLGTQSARVLAVDSTGAVLGEAREPLHGYREGDRHEQDPGQWWAAVGTACRSALRTVPPHWLKGVAVDATSGTILLADARGTPLTPGLMYDDRRATVQARRADEVGAHVWAELGYGRMQAPWALPKLLWLLEHEPRARSGTALLLHQSDLITWRLTGRRTATDASHALKTGYHLIEERWPREVMAELGVPASLLPDVVRPGTVLGEVCAAASEHTGLPRGIPVIAGMTDGCAAQLGAGALAPGAWNSVLGTTLVLKGVTPRLLRDSGGVVYSHRSPTGDWLPGGASSTGAGALTHALSGRDLDDLSARAAERGVTATGAYPLVGRGERFPFSAPDAEGFLLDQPADEVDHYAALLQGVGYIERLCFDYLDLLGAPTDGPLSLTGGGVRSRYWCQLRADILGRQVLIPANAEPALGMAVLAAAHHRDPTEVAADMVRVRAAIDPRDDPGETARLRDGYLRLIDELRDRGWLASEVAKHAHERSES</sequence>
<evidence type="ECO:0000256" key="2">
    <source>
        <dbReference type="ARBA" id="ARBA00022629"/>
    </source>
</evidence>
<keyword evidence="4 7" id="KW-0418">Kinase</keyword>
<dbReference type="InterPro" id="IPR043129">
    <property type="entry name" value="ATPase_NBD"/>
</dbReference>
<dbReference type="Pfam" id="PF00370">
    <property type="entry name" value="FGGY_N"/>
    <property type="match status" value="1"/>
</dbReference>
<dbReference type="OrthoDB" id="9805576at2"/>
<organism evidence="7 8">
    <name type="scientific">Nocardiopsis gilva YIM 90087</name>
    <dbReference type="NCBI Taxonomy" id="1235441"/>
    <lineage>
        <taxon>Bacteria</taxon>
        <taxon>Bacillati</taxon>
        <taxon>Actinomycetota</taxon>
        <taxon>Actinomycetes</taxon>
        <taxon>Streptosporangiales</taxon>
        <taxon>Nocardiopsidaceae</taxon>
        <taxon>Nocardiopsis</taxon>
    </lineage>
</organism>
<dbReference type="InterPro" id="IPR050406">
    <property type="entry name" value="FGGY_Carb_Kinase"/>
</dbReference>
<dbReference type="GO" id="GO:0016301">
    <property type="term" value="F:kinase activity"/>
    <property type="evidence" value="ECO:0007669"/>
    <property type="project" value="UniProtKB-KW"/>
</dbReference>
<dbReference type="SUPFAM" id="SSF53067">
    <property type="entry name" value="Actin-like ATPase domain"/>
    <property type="match status" value="2"/>
</dbReference>
<dbReference type="AlphaFoldDB" id="A0A223S8J0"/>
<feature type="domain" description="Carbohydrate kinase FGGY C-terminal" evidence="6">
    <location>
        <begin position="260"/>
        <end position="435"/>
    </location>
</feature>
<proteinExistence type="inferred from homology"/>
<keyword evidence="8" id="KW-1185">Reference proteome</keyword>
<dbReference type="Pfam" id="PF02782">
    <property type="entry name" value="FGGY_C"/>
    <property type="match status" value="1"/>
</dbReference>
<evidence type="ECO:0000259" key="5">
    <source>
        <dbReference type="Pfam" id="PF00370"/>
    </source>
</evidence>
<name>A0A223S8J0_9ACTN</name>
<dbReference type="Proteomes" id="UP000215005">
    <property type="component" value="Chromosome"/>
</dbReference>
<dbReference type="Gene3D" id="3.30.420.40">
    <property type="match status" value="2"/>
</dbReference>
<dbReference type="CDD" id="cd07783">
    <property type="entry name" value="ASKHA_NBD_FGGY_SePSK_AtXK1-like"/>
    <property type="match status" value="1"/>
</dbReference>
<evidence type="ECO:0000256" key="1">
    <source>
        <dbReference type="ARBA" id="ARBA00009156"/>
    </source>
</evidence>
<dbReference type="RefSeq" id="WP_017618253.1">
    <property type="nucleotide sequence ID" value="NZ_ANBG01000157.1"/>
</dbReference>
<dbReference type="KEGG" id="ngv:CDO52_17955"/>
<protein>
    <submittedName>
        <fullName evidence="7">Carbohydrate kinase</fullName>
    </submittedName>
</protein>
<evidence type="ECO:0000256" key="3">
    <source>
        <dbReference type="ARBA" id="ARBA00022679"/>
    </source>
</evidence>
<dbReference type="PANTHER" id="PTHR43095:SF5">
    <property type="entry name" value="XYLULOSE KINASE"/>
    <property type="match status" value="1"/>
</dbReference>
<keyword evidence="2" id="KW-0119">Carbohydrate metabolism</keyword>
<evidence type="ECO:0000256" key="4">
    <source>
        <dbReference type="ARBA" id="ARBA00022777"/>
    </source>
</evidence>
<reference evidence="7 8" key="1">
    <citation type="submission" date="2017-08" db="EMBL/GenBank/DDBJ databases">
        <title>The complete genome sequence of Nocardiopsis gilva YIM 90087.</title>
        <authorList>
            <person name="Yin M."/>
            <person name="Tang S."/>
        </authorList>
    </citation>
    <scope>NUCLEOTIDE SEQUENCE [LARGE SCALE GENOMIC DNA]</scope>
    <source>
        <strain evidence="7 8">YIM 90087</strain>
    </source>
</reference>
<comment type="similarity">
    <text evidence="1">Belongs to the FGGY kinase family.</text>
</comment>
<evidence type="ECO:0000259" key="6">
    <source>
        <dbReference type="Pfam" id="PF02782"/>
    </source>
</evidence>
<dbReference type="PIRSF" id="PIRSF000538">
    <property type="entry name" value="GlpK"/>
    <property type="match status" value="1"/>
</dbReference>
<dbReference type="InterPro" id="IPR018485">
    <property type="entry name" value="FGGY_C"/>
</dbReference>